<dbReference type="PANTHER" id="PTHR24220:SF689">
    <property type="entry name" value="LIPOPROTEIN-RELEASING SYSTEM ATP-BINDING PROTEIN LOLD"/>
    <property type="match status" value="1"/>
</dbReference>
<dbReference type="SMART" id="SM00382">
    <property type="entry name" value="AAA"/>
    <property type="match status" value="1"/>
</dbReference>
<dbReference type="Proteomes" id="UP001166291">
    <property type="component" value="Unassembled WGS sequence"/>
</dbReference>
<dbReference type="Pfam" id="PF00005">
    <property type="entry name" value="ABC_tran"/>
    <property type="match status" value="1"/>
</dbReference>
<proteinExistence type="inferred from homology"/>
<dbReference type="InterPro" id="IPR003439">
    <property type="entry name" value="ABC_transporter-like_ATP-bd"/>
</dbReference>
<keyword evidence="7 8" id="KW-0472">Membrane</keyword>
<evidence type="ECO:0000313" key="11">
    <source>
        <dbReference type="Proteomes" id="UP001166291"/>
    </source>
</evidence>
<protein>
    <recommendedName>
        <fullName evidence="8">Lipoprotein-releasing system ATP-binding protein LolD</fullName>
        <ecNumber evidence="8">7.6.2.-</ecNumber>
    </recommendedName>
</protein>
<evidence type="ECO:0000256" key="5">
    <source>
        <dbReference type="ARBA" id="ARBA00022840"/>
    </source>
</evidence>
<dbReference type="InterPro" id="IPR011924">
    <property type="entry name" value="LolD_lipo_ATP-bd"/>
</dbReference>
<evidence type="ECO:0000256" key="4">
    <source>
        <dbReference type="ARBA" id="ARBA00022741"/>
    </source>
</evidence>
<keyword evidence="1 8" id="KW-0813">Transport</keyword>
<evidence type="ECO:0000259" key="9">
    <source>
        <dbReference type="PROSITE" id="PS50893"/>
    </source>
</evidence>
<dbReference type="EMBL" id="JAHWDQ010000003">
    <property type="protein sequence ID" value="MBW2941954.1"/>
    <property type="molecule type" value="Genomic_DNA"/>
</dbReference>
<evidence type="ECO:0000256" key="1">
    <source>
        <dbReference type="ARBA" id="ARBA00022448"/>
    </source>
</evidence>
<keyword evidence="11" id="KW-1185">Reference proteome</keyword>
<keyword evidence="3 8" id="KW-0997">Cell inner membrane</keyword>
<keyword evidence="4 8" id="KW-0547">Nucleotide-binding</keyword>
<evidence type="ECO:0000313" key="10">
    <source>
        <dbReference type="EMBL" id="MBW2941954.1"/>
    </source>
</evidence>
<evidence type="ECO:0000256" key="7">
    <source>
        <dbReference type="ARBA" id="ARBA00023136"/>
    </source>
</evidence>
<dbReference type="InterPro" id="IPR015854">
    <property type="entry name" value="ABC_transpr_LolD-like"/>
</dbReference>
<evidence type="ECO:0000256" key="8">
    <source>
        <dbReference type="RuleBase" id="RU367068"/>
    </source>
</evidence>
<dbReference type="PROSITE" id="PS00211">
    <property type="entry name" value="ABC_TRANSPORTER_1"/>
    <property type="match status" value="1"/>
</dbReference>
<evidence type="ECO:0000256" key="6">
    <source>
        <dbReference type="ARBA" id="ARBA00022967"/>
    </source>
</evidence>
<dbReference type="InterPro" id="IPR003593">
    <property type="entry name" value="AAA+_ATPase"/>
</dbReference>
<dbReference type="NCBIfam" id="TIGR02211">
    <property type="entry name" value="LolD_lipo_ex"/>
    <property type="match status" value="1"/>
</dbReference>
<comment type="similarity">
    <text evidence="8">Belongs to the ABC transporter superfamily. Lipoprotein translocase (TC 3.A.1.125) family.</text>
</comment>
<dbReference type="InterPro" id="IPR017871">
    <property type="entry name" value="ABC_transporter-like_CS"/>
</dbReference>
<dbReference type="InterPro" id="IPR017911">
    <property type="entry name" value="MacB-like_ATP-bd"/>
</dbReference>
<dbReference type="PANTHER" id="PTHR24220">
    <property type="entry name" value="IMPORT ATP-BINDING PROTEIN"/>
    <property type="match status" value="1"/>
</dbReference>
<dbReference type="EC" id="7.6.2.-" evidence="8"/>
<sequence>MSNPDAAAELSASDVIPENSVLACRNLRKFYIQGSETLTILHDVNLDIGSGERISIVGPSGAGKTTLLHMLGGLDVPSQGQVLVRGRDIAAMNDRDRSRLRNRELGFVYQFHHLLNEFSALENTAMPLLIAGEKKLKAFERAAALLDRVGLGHRLKHRPAQLSGGERQRVAIARALVNEPACVLLDEPTGNLDGDNAEAVQALLLELNKELAISLVIVTHDLSLAGRMDRVLNLHDGNLHEATA</sequence>
<gene>
    <name evidence="8 10" type="primary">lolD</name>
    <name evidence="10" type="ORF">KXJ70_14260</name>
</gene>
<feature type="domain" description="ABC transporter" evidence="9">
    <location>
        <begin position="22"/>
        <end position="244"/>
    </location>
</feature>
<comment type="subcellular location">
    <subcellularLocation>
        <location evidence="8">Cell inner membrane</location>
        <topology evidence="8">Peripheral membrane protein</topology>
    </subcellularLocation>
</comment>
<comment type="caution">
    <text evidence="10">The sequence shown here is derived from an EMBL/GenBank/DDBJ whole genome shotgun (WGS) entry which is preliminary data.</text>
</comment>
<keyword evidence="6 8" id="KW-1278">Translocase</keyword>
<accession>A0ABS6VVB9</accession>
<comment type="subunit">
    <text evidence="8">The complex is composed of two ATP-binding proteins (LolD) and two transmembrane proteins (LolC and LolE).</text>
</comment>
<keyword evidence="5 8" id="KW-0067">ATP-binding</keyword>
<dbReference type="GO" id="GO:0005524">
    <property type="term" value="F:ATP binding"/>
    <property type="evidence" value="ECO:0007669"/>
    <property type="project" value="UniProtKB-KW"/>
</dbReference>
<dbReference type="CDD" id="cd03255">
    <property type="entry name" value="ABC_MJ0796_LolCDE_FtsE"/>
    <property type="match status" value="1"/>
</dbReference>
<keyword evidence="2 8" id="KW-1003">Cell membrane</keyword>
<evidence type="ECO:0000256" key="2">
    <source>
        <dbReference type="ARBA" id="ARBA00022475"/>
    </source>
</evidence>
<evidence type="ECO:0000256" key="3">
    <source>
        <dbReference type="ARBA" id="ARBA00022519"/>
    </source>
</evidence>
<comment type="function">
    <text evidence="8">Part of the ABC transporter complex LolCDE involved in the translocation of mature outer membrane-directed lipoproteins, from the inner membrane to the periplasmic chaperone, LolA. Responsible for the formation of the LolA-lipoprotein complex in an ATP-dependent manner.</text>
</comment>
<dbReference type="PROSITE" id="PS50893">
    <property type="entry name" value="ABC_TRANSPORTER_2"/>
    <property type="match status" value="1"/>
</dbReference>
<name>A0ABS6VVB9_9GAMM</name>
<dbReference type="RefSeq" id="WP_219044243.1">
    <property type="nucleotide sequence ID" value="NZ_JAHWDQ010000003.1"/>
</dbReference>
<reference evidence="10" key="1">
    <citation type="submission" date="2021-07" db="EMBL/GenBank/DDBJ databases">
        <title>Zhongshania sp. CAU 1632 isolated from seawater.</title>
        <authorList>
            <person name="Kim W."/>
        </authorList>
    </citation>
    <scope>NUCLEOTIDE SEQUENCE</scope>
    <source>
        <strain evidence="10">CAU 1632</strain>
    </source>
</reference>
<keyword evidence="10" id="KW-0449">Lipoprotein</keyword>
<organism evidence="10 11">
    <name type="scientific">Zhongshania aquimaris</name>
    <dbReference type="NCBI Taxonomy" id="2857107"/>
    <lineage>
        <taxon>Bacteria</taxon>
        <taxon>Pseudomonadati</taxon>
        <taxon>Pseudomonadota</taxon>
        <taxon>Gammaproteobacteria</taxon>
        <taxon>Cellvibrionales</taxon>
        <taxon>Spongiibacteraceae</taxon>
        <taxon>Zhongshania</taxon>
    </lineage>
</organism>